<evidence type="ECO:0000313" key="2">
    <source>
        <dbReference type="Proteomes" id="UP001227230"/>
    </source>
</evidence>
<dbReference type="EMBL" id="CP126657">
    <property type="protein sequence ID" value="WJZ96024.1"/>
    <property type="molecule type" value="Genomic_DNA"/>
</dbReference>
<name>A0ABY9CNB9_VITVI</name>
<protein>
    <submittedName>
        <fullName evidence="1">Uncharacterized protein</fullName>
    </submittedName>
</protein>
<reference evidence="1 2" key="1">
    <citation type="journal article" date="2023" name="Hortic Res">
        <title>The complete reference genome for grapevine (Vitis vinifera L.) genetics and breeding.</title>
        <authorList>
            <person name="Shi X."/>
            <person name="Cao S."/>
            <person name="Wang X."/>
            <person name="Huang S."/>
            <person name="Wang Y."/>
            <person name="Liu Z."/>
            <person name="Liu W."/>
            <person name="Leng X."/>
            <person name="Peng Y."/>
            <person name="Wang N."/>
            <person name="Wang Y."/>
            <person name="Ma Z."/>
            <person name="Xu X."/>
            <person name="Zhang F."/>
            <person name="Xue H."/>
            <person name="Zhong H."/>
            <person name="Wang Y."/>
            <person name="Zhang K."/>
            <person name="Velt A."/>
            <person name="Avia K."/>
            <person name="Holtgrawe D."/>
            <person name="Grimplet J."/>
            <person name="Matus J.T."/>
            <person name="Ware D."/>
            <person name="Wu X."/>
            <person name="Wang H."/>
            <person name="Liu C."/>
            <person name="Fang Y."/>
            <person name="Rustenholz C."/>
            <person name="Cheng Z."/>
            <person name="Xiao H."/>
            <person name="Zhou Y."/>
        </authorList>
    </citation>
    <scope>NUCLEOTIDE SEQUENCE [LARGE SCALE GENOMIC DNA]</scope>
    <source>
        <strain evidence="2">cv. Pinot noir / PN40024</strain>
        <tissue evidence="1">Leaf</tissue>
    </source>
</reference>
<keyword evidence="2" id="KW-1185">Reference proteome</keyword>
<dbReference type="Proteomes" id="UP001227230">
    <property type="component" value="Chromosome 10"/>
</dbReference>
<accession>A0ABY9CNB9</accession>
<organism evidence="1 2">
    <name type="scientific">Vitis vinifera</name>
    <name type="common">Grape</name>
    <dbReference type="NCBI Taxonomy" id="29760"/>
    <lineage>
        <taxon>Eukaryota</taxon>
        <taxon>Viridiplantae</taxon>
        <taxon>Streptophyta</taxon>
        <taxon>Embryophyta</taxon>
        <taxon>Tracheophyta</taxon>
        <taxon>Spermatophyta</taxon>
        <taxon>Magnoliopsida</taxon>
        <taxon>eudicotyledons</taxon>
        <taxon>Gunneridae</taxon>
        <taxon>Pentapetalae</taxon>
        <taxon>rosids</taxon>
        <taxon>Vitales</taxon>
        <taxon>Vitaceae</taxon>
        <taxon>Viteae</taxon>
        <taxon>Vitis</taxon>
    </lineage>
</organism>
<proteinExistence type="predicted"/>
<sequence>MGINRLRNLLNRLRILLANLNRARTASTGRPVWHNRLSTRSRHYLPVATG</sequence>
<evidence type="ECO:0000313" key="1">
    <source>
        <dbReference type="EMBL" id="WJZ96024.1"/>
    </source>
</evidence>
<gene>
    <name evidence="1" type="ORF">VitviT2T_014751</name>
</gene>